<dbReference type="Pfam" id="PF01232">
    <property type="entry name" value="Mannitol_dh"/>
    <property type="match status" value="1"/>
</dbReference>
<protein>
    <recommendedName>
        <fullName evidence="3">Mannitol-1-phosphate 5-dehydrogenase</fullName>
        <ecNumber evidence="2">1.1.1.17</ecNumber>
    </recommendedName>
</protein>
<keyword evidence="4" id="KW-0560">Oxidoreductase</keyword>
<evidence type="ECO:0000259" key="8">
    <source>
        <dbReference type="Pfam" id="PF08125"/>
    </source>
</evidence>
<dbReference type="Gene3D" id="3.40.50.720">
    <property type="entry name" value="NAD(P)-binding Rossmann-like Domain"/>
    <property type="match status" value="1"/>
</dbReference>
<evidence type="ECO:0000256" key="5">
    <source>
        <dbReference type="ARBA" id="ARBA00023027"/>
    </source>
</evidence>
<dbReference type="PRINTS" id="PR00084">
    <property type="entry name" value="MTLDHDRGNASE"/>
</dbReference>
<dbReference type="EC" id="1.1.1.17" evidence="2"/>
<dbReference type="EMBL" id="DXGD01000150">
    <property type="protein sequence ID" value="HIW99325.1"/>
    <property type="molecule type" value="Genomic_DNA"/>
</dbReference>
<dbReference type="GO" id="GO:0019594">
    <property type="term" value="P:mannitol metabolic process"/>
    <property type="evidence" value="ECO:0007669"/>
    <property type="project" value="InterPro"/>
</dbReference>
<evidence type="ECO:0000256" key="2">
    <source>
        <dbReference type="ARBA" id="ARBA00012939"/>
    </source>
</evidence>
<dbReference type="Proteomes" id="UP000824151">
    <property type="component" value="Unassembled WGS sequence"/>
</dbReference>
<evidence type="ECO:0000313" key="9">
    <source>
        <dbReference type="EMBL" id="HIW99325.1"/>
    </source>
</evidence>
<dbReference type="PANTHER" id="PTHR43362:SF1">
    <property type="entry name" value="MANNITOL DEHYDROGENASE 2-RELATED"/>
    <property type="match status" value="1"/>
</dbReference>
<dbReference type="InterPro" id="IPR050988">
    <property type="entry name" value="Mannitol_DH/Oxidoreductase"/>
</dbReference>
<dbReference type="InterPro" id="IPR013328">
    <property type="entry name" value="6PGD_dom2"/>
</dbReference>
<name>A0A9D1USI0_9MICC</name>
<dbReference type="PROSITE" id="PS00974">
    <property type="entry name" value="MANNITOL_DHGENASE"/>
    <property type="match status" value="1"/>
</dbReference>
<reference evidence="9" key="1">
    <citation type="journal article" date="2021" name="PeerJ">
        <title>Extensive microbial diversity within the chicken gut microbiome revealed by metagenomics and culture.</title>
        <authorList>
            <person name="Gilroy R."/>
            <person name="Ravi A."/>
            <person name="Getino M."/>
            <person name="Pursley I."/>
            <person name="Horton D.L."/>
            <person name="Alikhan N.F."/>
            <person name="Baker D."/>
            <person name="Gharbi K."/>
            <person name="Hall N."/>
            <person name="Watson M."/>
            <person name="Adriaenssens E.M."/>
            <person name="Foster-Nyarko E."/>
            <person name="Jarju S."/>
            <person name="Secka A."/>
            <person name="Antonio M."/>
            <person name="Oren A."/>
            <person name="Chaudhuri R.R."/>
            <person name="La Ragione R."/>
            <person name="Hildebrand F."/>
            <person name="Pallen M.J."/>
        </authorList>
    </citation>
    <scope>NUCLEOTIDE SEQUENCE</scope>
    <source>
        <strain evidence="9">ChiHejej3B27-3195</strain>
    </source>
</reference>
<dbReference type="InterPro" id="IPR036291">
    <property type="entry name" value="NAD(P)-bd_dom_sf"/>
</dbReference>
<accession>A0A9D1USI0</accession>
<feature type="domain" description="Mannitol dehydrogenase C-terminal" evidence="8">
    <location>
        <begin position="275"/>
        <end position="438"/>
    </location>
</feature>
<comment type="catalytic activity">
    <reaction evidence="6">
        <text>D-mannitol 1-phosphate + NAD(+) = beta-D-fructose 6-phosphate + NADH + H(+)</text>
        <dbReference type="Rhea" id="RHEA:19661"/>
        <dbReference type="ChEBI" id="CHEBI:15378"/>
        <dbReference type="ChEBI" id="CHEBI:57540"/>
        <dbReference type="ChEBI" id="CHEBI:57634"/>
        <dbReference type="ChEBI" id="CHEBI:57945"/>
        <dbReference type="ChEBI" id="CHEBI:61381"/>
        <dbReference type="EC" id="1.1.1.17"/>
    </reaction>
</comment>
<dbReference type="SUPFAM" id="SSF48179">
    <property type="entry name" value="6-phosphogluconate dehydrogenase C-terminal domain-like"/>
    <property type="match status" value="1"/>
</dbReference>
<dbReference type="InterPro" id="IPR013131">
    <property type="entry name" value="Mannitol_DH_N"/>
</dbReference>
<feature type="domain" description="Mannitol dehydrogenase N-terminal" evidence="7">
    <location>
        <begin position="1"/>
        <end position="266"/>
    </location>
</feature>
<dbReference type="InterPro" id="IPR023027">
    <property type="entry name" value="Mannitol_DH_CS"/>
</dbReference>
<dbReference type="InterPro" id="IPR008927">
    <property type="entry name" value="6-PGluconate_DH-like_C_sf"/>
</dbReference>
<evidence type="ECO:0000256" key="6">
    <source>
        <dbReference type="ARBA" id="ARBA00048615"/>
    </source>
</evidence>
<sequence length="467" mass="49124">MRIIHFGLGAFHRAHQAVYTAEAGDGWGIAAFTGRSPQAATALSAQDGLYTLVVRAPDGDQTQIIGSLVETHDGAALDVLCDRAARSEVAVITLTITEAGYRLRPGDDALELDTSDPQVAADIEALPRLLRDLVEGSRTLAATETAGPGLSTAPARLVLALAARRAAQAGGLAVVPCDNLPGNGAAAQAMVLGVAARVDGDLAAWVREHVSFVGTSVDRITPKTTDQDREEIAQVTGHDDVAPVITEPFSSWILAGDFPAGRPSWENAGAVFVDDVEPFERRKLWLLNGAHSLLAYAGQNAGHSTVSSAIADGTLRRAVEEFWDEACRHLPADGLDLAGYRAALVERFANPRIAHRLAQIGGDGSLKLAARQLPVLRAERQAGRPGTASLRALAAWAEHITRSAAAGANLNDPAADSLHAALSRPPAEQTAALLHVIDPHLAEDTDVVDATESLRAAQQSPRRTQSL</sequence>
<dbReference type="AlphaFoldDB" id="A0A9D1USI0"/>
<keyword evidence="5" id="KW-0520">NAD</keyword>
<dbReference type="PANTHER" id="PTHR43362">
    <property type="entry name" value="MANNITOL DEHYDROGENASE DSF1-RELATED"/>
    <property type="match status" value="1"/>
</dbReference>
<evidence type="ECO:0000313" key="10">
    <source>
        <dbReference type="Proteomes" id="UP000824151"/>
    </source>
</evidence>
<comment type="similarity">
    <text evidence="1">Belongs to the mannitol dehydrogenase family.</text>
</comment>
<dbReference type="GO" id="GO:0008926">
    <property type="term" value="F:mannitol-1-phosphate 5-dehydrogenase activity"/>
    <property type="evidence" value="ECO:0007669"/>
    <property type="project" value="UniProtKB-EC"/>
</dbReference>
<dbReference type="Gene3D" id="1.10.1040.10">
    <property type="entry name" value="N-(1-d-carboxylethyl)-l-norvaline Dehydrogenase, domain 2"/>
    <property type="match status" value="1"/>
</dbReference>
<organism evidence="9 10">
    <name type="scientific">Candidatus Nesterenkonia stercoripullorum</name>
    <dbReference type="NCBI Taxonomy" id="2838701"/>
    <lineage>
        <taxon>Bacteria</taxon>
        <taxon>Bacillati</taxon>
        <taxon>Actinomycetota</taxon>
        <taxon>Actinomycetes</taxon>
        <taxon>Micrococcales</taxon>
        <taxon>Micrococcaceae</taxon>
        <taxon>Nesterenkonia</taxon>
    </lineage>
</organism>
<evidence type="ECO:0000256" key="3">
    <source>
        <dbReference type="ARBA" id="ARBA00016219"/>
    </source>
</evidence>
<proteinExistence type="inferred from homology"/>
<dbReference type="InterPro" id="IPR000669">
    <property type="entry name" value="Mannitol_DH"/>
</dbReference>
<dbReference type="Pfam" id="PF08125">
    <property type="entry name" value="Mannitol_dh_C"/>
    <property type="match status" value="1"/>
</dbReference>
<reference evidence="9" key="2">
    <citation type="submission" date="2021-04" db="EMBL/GenBank/DDBJ databases">
        <authorList>
            <person name="Gilroy R."/>
        </authorList>
    </citation>
    <scope>NUCLEOTIDE SEQUENCE</scope>
    <source>
        <strain evidence="9">ChiHejej3B27-3195</strain>
    </source>
</reference>
<dbReference type="InterPro" id="IPR013118">
    <property type="entry name" value="Mannitol_DH_C"/>
</dbReference>
<gene>
    <name evidence="9" type="ORF">H9871_04200</name>
</gene>
<dbReference type="SUPFAM" id="SSF51735">
    <property type="entry name" value="NAD(P)-binding Rossmann-fold domains"/>
    <property type="match status" value="1"/>
</dbReference>
<comment type="caution">
    <text evidence="9">The sequence shown here is derived from an EMBL/GenBank/DDBJ whole genome shotgun (WGS) entry which is preliminary data.</text>
</comment>
<evidence type="ECO:0000256" key="4">
    <source>
        <dbReference type="ARBA" id="ARBA00023002"/>
    </source>
</evidence>
<evidence type="ECO:0000259" key="7">
    <source>
        <dbReference type="Pfam" id="PF01232"/>
    </source>
</evidence>
<evidence type="ECO:0000256" key="1">
    <source>
        <dbReference type="ARBA" id="ARBA00006541"/>
    </source>
</evidence>